<dbReference type="RefSeq" id="WP_045231450.1">
    <property type="nucleotide sequence ID" value="NZ_BBJU01000022.1"/>
</dbReference>
<gene>
    <name evidence="9" type="primary">ansA</name>
    <name evidence="9" type="ORF">RRU01S_22_00430</name>
</gene>
<evidence type="ECO:0000259" key="8">
    <source>
        <dbReference type="Pfam" id="PF17763"/>
    </source>
</evidence>
<dbReference type="Proteomes" id="UP000028701">
    <property type="component" value="Unassembled WGS sequence"/>
</dbReference>
<dbReference type="InterPro" id="IPR006034">
    <property type="entry name" value="Asparaginase/glutaminase-like"/>
</dbReference>
<dbReference type="CDD" id="cd08964">
    <property type="entry name" value="L-asparaginase_II"/>
    <property type="match status" value="1"/>
</dbReference>
<dbReference type="InterPro" id="IPR036152">
    <property type="entry name" value="Asp/glu_Ase-like_sf"/>
</dbReference>
<dbReference type="InterPro" id="IPR040919">
    <property type="entry name" value="Asparaginase_C"/>
</dbReference>
<dbReference type="Gene3D" id="3.40.50.40">
    <property type="match status" value="1"/>
</dbReference>
<dbReference type="PIRSF" id="PIRSF500176">
    <property type="entry name" value="L_ASNase"/>
    <property type="match status" value="1"/>
</dbReference>
<dbReference type="OrthoDB" id="9788068at2"/>
<name>A0A081CZ14_9HYPH</name>
<dbReference type="Pfam" id="PF17763">
    <property type="entry name" value="Asparaginase_C"/>
    <property type="match status" value="1"/>
</dbReference>
<dbReference type="SFLD" id="SFLDS00057">
    <property type="entry name" value="Glutaminase/Asparaginase"/>
    <property type="match status" value="1"/>
</dbReference>
<feature type="binding site" evidence="4">
    <location>
        <position position="57"/>
    </location>
    <ligand>
        <name>substrate</name>
    </ligand>
</feature>
<dbReference type="SMART" id="SM00870">
    <property type="entry name" value="Asparaginase"/>
    <property type="match status" value="1"/>
</dbReference>
<feature type="active site" description="O-isoaspartyl threonine intermediate" evidence="3">
    <location>
        <position position="13"/>
    </location>
</feature>
<evidence type="ECO:0000313" key="10">
    <source>
        <dbReference type="Proteomes" id="UP000028701"/>
    </source>
</evidence>
<dbReference type="InterPro" id="IPR027474">
    <property type="entry name" value="L-asparaginase_N"/>
</dbReference>
<feature type="domain" description="L-asparaginase N-terminal" evidence="7">
    <location>
        <begin position="5"/>
        <end position="194"/>
    </location>
</feature>
<dbReference type="EMBL" id="BBJU01000022">
    <property type="protein sequence ID" value="GAK71910.1"/>
    <property type="molecule type" value="Genomic_DNA"/>
</dbReference>
<organism evidence="9 10">
    <name type="scientific">Agrobacterium rubi TR3 = NBRC 13261</name>
    <dbReference type="NCBI Taxonomy" id="1368415"/>
    <lineage>
        <taxon>Bacteria</taxon>
        <taxon>Pseudomonadati</taxon>
        <taxon>Pseudomonadota</taxon>
        <taxon>Alphaproteobacteria</taxon>
        <taxon>Hyphomicrobiales</taxon>
        <taxon>Rhizobiaceae</taxon>
        <taxon>Rhizobium/Agrobacterium group</taxon>
        <taxon>Agrobacterium</taxon>
    </lineage>
</organism>
<reference evidence="9 10" key="1">
    <citation type="submission" date="2014-08" db="EMBL/GenBank/DDBJ databases">
        <title>Whole genome shotgun sequence of Rhizobium rubi NBRC 13261.</title>
        <authorList>
            <person name="Katano-Makiyama Y."/>
            <person name="Hosoyama A."/>
            <person name="Hashimoto M."/>
            <person name="Hosoyama Y."/>
            <person name="Noguchi M."/>
            <person name="Tsuchikane K."/>
            <person name="Uohara A."/>
            <person name="Ohji S."/>
            <person name="Ichikawa N."/>
            <person name="Kimura A."/>
            <person name="Yamazoe A."/>
            <person name="Fujita N."/>
        </authorList>
    </citation>
    <scope>NUCLEOTIDE SEQUENCE [LARGE SCALE GENOMIC DNA]</scope>
    <source>
        <strain evidence="9 10">NBRC 13261</strain>
    </source>
</reference>
<dbReference type="InterPro" id="IPR004550">
    <property type="entry name" value="AsnASE_II"/>
</dbReference>
<dbReference type="PROSITE" id="PS51732">
    <property type="entry name" value="ASN_GLN_ASE_3"/>
    <property type="match status" value="1"/>
</dbReference>
<sequence>MTKTICLVTTGGTIASQMNATTGHVTAQIGGNDLRAALSSRLDGVDVVVDEFMTIGSFALTLDDAFALAGRIKDHLADPKIDGVVVTHGTDTMEESAYMADLLIDSEKPVVFTGAQRAADEPDADGPRNIVDSVRIAASSVARGLGVLLCFEQEFHAARDVTKSHTSRTDTFISAEHGKLGEVDGDMVVLHRRPVIRDTIPTGRVETDIEIVKLGIGSSDRYLRFLTEQGVGAVVIEGFGRGNAPPAVTAAAIDLVKSGIPVVITSRCQRGRVKPIYGNGGGKTLAEGGIIFAGDLSSQKARILLSMLMGAKFSDAEMAQKIEYFSA</sequence>
<feature type="domain" description="Asparaginase/glutaminase C-terminal" evidence="8">
    <location>
        <begin position="209"/>
        <end position="319"/>
    </location>
</feature>
<dbReference type="eggNOG" id="COG0252">
    <property type="taxonomic scope" value="Bacteria"/>
</dbReference>
<dbReference type="AlphaFoldDB" id="A0A081CZ14"/>
<comment type="caution">
    <text evidence="9">The sequence shown here is derived from an EMBL/GenBank/DDBJ whole genome shotgun (WGS) entry which is preliminary data.</text>
</comment>
<dbReference type="GO" id="GO:0004067">
    <property type="term" value="F:asparaginase activity"/>
    <property type="evidence" value="ECO:0007669"/>
    <property type="project" value="UniProtKB-UniRule"/>
</dbReference>
<evidence type="ECO:0000256" key="1">
    <source>
        <dbReference type="ARBA" id="ARBA00010518"/>
    </source>
</evidence>
<evidence type="ECO:0000256" key="6">
    <source>
        <dbReference type="PROSITE-ProRule" id="PRU10100"/>
    </source>
</evidence>
<evidence type="ECO:0000256" key="3">
    <source>
        <dbReference type="PIRSR" id="PIRSR001220-1"/>
    </source>
</evidence>
<dbReference type="SUPFAM" id="SSF53774">
    <property type="entry name" value="Glutaminase/Asparaginase"/>
    <property type="match status" value="1"/>
</dbReference>
<dbReference type="PANTHER" id="PTHR11707">
    <property type="entry name" value="L-ASPARAGINASE"/>
    <property type="match status" value="1"/>
</dbReference>
<dbReference type="InterPro" id="IPR027473">
    <property type="entry name" value="L-asparaginase_C"/>
</dbReference>
<dbReference type="PRINTS" id="PR00139">
    <property type="entry name" value="ASNGLNASE"/>
</dbReference>
<dbReference type="Pfam" id="PF00710">
    <property type="entry name" value="Asparaginase"/>
    <property type="match status" value="1"/>
</dbReference>
<protein>
    <submittedName>
        <fullName evidence="9">L-asparaginase</fullName>
    </submittedName>
</protein>
<proteinExistence type="inferred from homology"/>
<feature type="active site" evidence="5">
    <location>
        <position position="13"/>
    </location>
</feature>
<dbReference type="GO" id="GO:0006528">
    <property type="term" value="P:asparagine metabolic process"/>
    <property type="evidence" value="ECO:0007669"/>
    <property type="project" value="InterPro"/>
</dbReference>
<accession>A0A081CZ14</accession>
<comment type="similarity">
    <text evidence="1">Belongs to the asparaginase 1 family.</text>
</comment>
<feature type="active site" evidence="6">
    <location>
        <position position="90"/>
    </location>
</feature>
<dbReference type="PROSITE" id="PS00917">
    <property type="entry name" value="ASN_GLN_ASE_2"/>
    <property type="match status" value="1"/>
</dbReference>
<evidence type="ECO:0000259" key="7">
    <source>
        <dbReference type="Pfam" id="PF00710"/>
    </source>
</evidence>
<dbReference type="InterPro" id="IPR020827">
    <property type="entry name" value="Asparaginase/glutaminase_AS1"/>
</dbReference>
<dbReference type="Gene3D" id="3.40.50.1170">
    <property type="entry name" value="L-asparaginase, N-terminal domain"/>
    <property type="match status" value="1"/>
</dbReference>
<dbReference type="InterPro" id="IPR027475">
    <property type="entry name" value="Asparaginase/glutaminase_AS2"/>
</dbReference>
<keyword evidence="2" id="KW-0378">Hydrolase</keyword>
<dbReference type="PANTHER" id="PTHR11707:SF28">
    <property type="entry name" value="60 KDA LYSOPHOSPHOLIPASE"/>
    <property type="match status" value="1"/>
</dbReference>
<dbReference type="PIRSF" id="PIRSF001220">
    <property type="entry name" value="L-ASNase_gatD"/>
    <property type="match status" value="1"/>
</dbReference>
<evidence type="ECO:0000256" key="4">
    <source>
        <dbReference type="PIRSR" id="PIRSR001220-2"/>
    </source>
</evidence>
<feature type="binding site" evidence="4">
    <location>
        <begin position="90"/>
        <end position="91"/>
    </location>
    <ligand>
        <name>substrate</name>
    </ligand>
</feature>
<evidence type="ECO:0000256" key="2">
    <source>
        <dbReference type="ARBA" id="ARBA00022801"/>
    </source>
</evidence>
<evidence type="ECO:0000256" key="5">
    <source>
        <dbReference type="PROSITE-ProRule" id="PRU10099"/>
    </source>
</evidence>
<dbReference type="PROSITE" id="PS00144">
    <property type="entry name" value="ASN_GLN_ASE_1"/>
    <property type="match status" value="1"/>
</dbReference>
<dbReference type="InterPro" id="IPR037152">
    <property type="entry name" value="L-asparaginase_N_sf"/>
</dbReference>
<evidence type="ECO:0000313" key="9">
    <source>
        <dbReference type="EMBL" id="GAK71910.1"/>
    </source>
</evidence>
<dbReference type="FunFam" id="3.40.50.1170:FF:000001">
    <property type="entry name" value="L-asparaginase 2"/>
    <property type="match status" value="1"/>
</dbReference>